<dbReference type="Pfam" id="PF13520">
    <property type="entry name" value="AA_permease_2"/>
    <property type="match status" value="1"/>
</dbReference>
<feature type="transmembrane region" description="Helical" evidence="6">
    <location>
        <begin position="60"/>
        <end position="80"/>
    </location>
</feature>
<proteinExistence type="predicted"/>
<feature type="transmembrane region" description="Helical" evidence="6">
    <location>
        <begin position="448"/>
        <end position="465"/>
    </location>
</feature>
<evidence type="ECO:0000256" key="2">
    <source>
        <dbReference type="ARBA" id="ARBA00022448"/>
    </source>
</evidence>
<dbReference type="PANTHER" id="PTHR43243:SF4">
    <property type="entry name" value="CATIONIC AMINO ACID TRANSPORTER 4"/>
    <property type="match status" value="1"/>
</dbReference>
<dbReference type="OrthoDB" id="9804700at2"/>
<evidence type="ECO:0000313" key="8">
    <source>
        <dbReference type="Proteomes" id="UP000190341"/>
    </source>
</evidence>
<name>A0A1T5LWR8_9GAMM</name>
<evidence type="ECO:0000256" key="5">
    <source>
        <dbReference type="ARBA" id="ARBA00023136"/>
    </source>
</evidence>
<feature type="transmembrane region" description="Helical" evidence="6">
    <location>
        <begin position="266"/>
        <end position="292"/>
    </location>
</feature>
<feature type="transmembrane region" description="Helical" evidence="6">
    <location>
        <begin position="312"/>
        <end position="336"/>
    </location>
</feature>
<feature type="transmembrane region" description="Helical" evidence="6">
    <location>
        <begin position="192"/>
        <end position="210"/>
    </location>
</feature>
<gene>
    <name evidence="7" type="ORF">SAMN06296058_3255</name>
</gene>
<reference evidence="7 8" key="1">
    <citation type="submission" date="2017-02" db="EMBL/GenBank/DDBJ databases">
        <authorList>
            <person name="Peterson S.W."/>
        </authorList>
    </citation>
    <scope>NUCLEOTIDE SEQUENCE [LARGE SCALE GENOMIC DNA]</scope>
    <source>
        <strain evidence="7 8">P15</strain>
    </source>
</reference>
<evidence type="ECO:0000256" key="3">
    <source>
        <dbReference type="ARBA" id="ARBA00022692"/>
    </source>
</evidence>
<protein>
    <submittedName>
        <fullName evidence="7">Amino acid/polyamine/organocation transporter, APC superfamily</fullName>
    </submittedName>
</protein>
<keyword evidence="3 6" id="KW-0812">Transmembrane</keyword>
<dbReference type="GO" id="GO:0015171">
    <property type="term" value="F:amino acid transmembrane transporter activity"/>
    <property type="evidence" value="ECO:0007669"/>
    <property type="project" value="TreeGrafter"/>
</dbReference>
<keyword evidence="8" id="KW-1185">Reference proteome</keyword>
<feature type="transmembrane region" description="Helical" evidence="6">
    <location>
        <begin position="366"/>
        <end position="384"/>
    </location>
</feature>
<dbReference type="RefSeq" id="WP_079725691.1">
    <property type="nucleotide sequence ID" value="NZ_BMCL01000001.1"/>
</dbReference>
<organism evidence="7 8">
    <name type="scientific">Pseudoxanthomonas indica</name>
    <dbReference type="NCBI Taxonomy" id="428993"/>
    <lineage>
        <taxon>Bacteria</taxon>
        <taxon>Pseudomonadati</taxon>
        <taxon>Pseudomonadota</taxon>
        <taxon>Gammaproteobacteria</taxon>
        <taxon>Lysobacterales</taxon>
        <taxon>Lysobacteraceae</taxon>
        <taxon>Pseudoxanthomonas</taxon>
    </lineage>
</organism>
<feature type="transmembrane region" description="Helical" evidence="6">
    <location>
        <begin position="390"/>
        <end position="410"/>
    </location>
</feature>
<evidence type="ECO:0000313" key="7">
    <source>
        <dbReference type="EMBL" id="SKC80274.1"/>
    </source>
</evidence>
<comment type="subcellular location">
    <subcellularLocation>
        <location evidence="1">Membrane</location>
        <topology evidence="1">Multi-pass membrane protein</topology>
    </subcellularLocation>
</comment>
<sequence length="476" mass="50810">MFGQLWATKHPHASHADADGLSLHRTLGPWGLTALGIGAVIGGGIFVITGQAAANHAGPAIMLSFVLAAICCTFCALAYAEFAAMVPVSGSAYTYTYATLGELAAWFIGWMLVLEYGVSASAVAVSWTGYFLSLLDHFGIHLPSSLVSAPLDAQLKPTGAIANLPAAGIVLLLTWLCYVGIRKSSAMNMAMVVLKTGLIILVIFAGWKYVDPANWQPFIPANEGPGKYGFEGVLRGAALVFFAYIGFEAVSVAAQESHKPQRDLPIGMLLSLAICTVLYIAMAAVMTGLVPFNLLGTDEPVVTAVAAHPQLAWLRVVVEVGALIGLSSVVLVMIIGQPRIFMIMARDGLLPPVFTKIHPEYRTPHINTVITGIGIAILAALFPLDVLGELTSMGTLIAFAAVCAGVLILRRTQPDLPRPFRIPFAWGICLAGIFCCLALLSTMTAHNWFLMVVWTAVGFAVYFLYGHKHSKMRRQA</sequence>
<keyword evidence="4 6" id="KW-1133">Transmembrane helix</keyword>
<feature type="transmembrane region" description="Helical" evidence="6">
    <location>
        <begin position="422"/>
        <end position="442"/>
    </location>
</feature>
<feature type="transmembrane region" description="Helical" evidence="6">
    <location>
        <begin position="27"/>
        <end position="48"/>
    </location>
</feature>
<evidence type="ECO:0000256" key="1">
    <source>
        <dbReference type="ARBA" id="ARBA00004141"/>
    </source>
</evidence>
<accession>A0A1T5LWR8</accession>
<keyword evidence="5 6" id="KW-0472">Membrane</keyword>
<feature type="transmembrane region" description="Helical" evidence="6">
    <location>
        <begin position="233"/>
        <end position="254"/>
    </location>
</feature>
<feature type="transmembrane region" description="Helical" evidence="6">
    <location>
        <begin position="120"/>
        <end position="140"/>
    </location>
</feature>
<dbReference type="GO" id="GO:0016020">
    <property type="term" value="C:membrane"/>
    <property type="evidence" value="ECO:0007669"/>
    <property type="project" value="UniProtKB-SubCell"/>
</dbReference>
<dbReference type="PIRSF" id="PIRSF006060">
    <property type="entry name" value="AA_transporter"/>
    <property type="match status" value="1"/>
</dbReference>
<dbReference type="Proteomes" id="UP000190341">
    <property type="component" value="Unassembled WGS sequence"/>
</dbReference>
<feature type="transmembrane region" description="Helical" evidence="6">
    <location>
        <begin position="92"/>
        <end position="113"/>
    </location>
</feature>
<feature type="transmembrane region" description="Helical" evidence="6">
    <location>
        <begin position="160"/>
        <end position="180"/>
    </location>
</feature>
<dbReference type="AlphaFoldDB" id="A0A1T5LWR8"/>
<dbReference type="STRING" id="428993.SAMN06296058_3255"/>
<dbReference type="PANTHER" id="PTHR43243">
    <property type="entry name" value="INNER MEMBRANE TRANSPORTER YGJI-RELATED"/>
    <property type="match status" value="1"/>
</dbReference>
<evidence type="ECO:0000256" key="6">
    <source>
        <dbReference type="SAM" id="Phobius"/>
    </source>
</evidence>
<dbReference type="EMBL" id="FUZV01000002">
    <property type="protein sequence ID" value="SKC80274.1"/>
    <property type="molecule type" value="Genomic_DNA"/>
</dbReference>
<evidence type="ECO:0000256" key="4">
    <source>
        <dbReference type="ARBA" id="ARBA00022989"/>
    </source>
</evidence>
<keyword evidence="2" id="KW-0813">Transport</keyword>
<dbReference type="Gene3D" id="1.20.1740.10">
    <property type="entry name" value="Amino acid/polyamine transporter I"/>
    <property type="match status" value="1"/>
</dbReference>
<dbReference type="InterPro" id="IPR002293">
    <property type="entry name" value="AA/rel_permease1"/>
</dbReference>